<feature type="chain" id="PRO_5025462164" description="Apple domain-containing protein" evidence="2">
    <location>
        <begin position="21"/>
        <end position="297"/>
    </location>
</feature>
<evidence type="ECO:0000313" key="5">
    <source>
        <dbReference type="Proteomes" id="UP000799750"/>
    </source>
</evidence>
<dbReference type="AlphaFoldDB" id="A0A6A6QIU7"/>
<proteinExistence type="predicted"/>
<evidence type="ECO:0000256" key="2">
    <source>
        <dbReference type="SAM" id="SignalP"/>
    </source>
</evidence>
<sequence>MSRLIHLATLFSLFTIKVTSQSSSDSLNIDNRISPRPPLLPNPTCPSSNDTTYTAGNGSNFQILCGLDFFLNDLRNHNASTFAVCLDLCDATQGCKGVSYEDITKTCYMKNTTRDVPRVKSIEWSAFLVSDGDNNSTLSTNGTIASNGPLPYPTAPSAVPIPYPNSTTISLLPTPPHVQTVHTTITRTRTRTITITRHATPTKPTRSSTPSTLLPFTCPTRIPLTCLPQKAPCECQKGTPTGVYCGYCSQVLSCAGGVCEDKAFACGDDGSCRDYGLLQVCVENEQGKTKGFCPIAL</sequence>
<dbReference type="EMBL" id="MU004194">
    <property type="protein sequence ID" value="KAF2492142.1"/>
    <property type="molecule type" value="Genomic_DNA"/>
</dbReference>
<feature type="region of interest" description="Disordered" evidence="1">
    <location>
        <begin position="25"/>
        <end position="51"/>
    </location>
</feature>
<evidence type="ECO:0000256" key="1">
    <source>
        <dbReference type="SAM" id="MobiDB-lite"/>
    </source>
</evidence>
<evidence type="ECO:0000259" key="3">
    <source>
        <dbReference type="Pfam" id="PF00024"/>
    </source>
</evidence>
<feature type="signal peptide" evidence="2">
    <location>
        <begin position="1"/>
        <end position="20"/>
    </location>
</feature>
<name>A0A6A6QIU7_9PEZI</name>
<organism evidence="4 5">
    <name type="scientific">Lophium mytilinum</name>
    <dbReference type="NCBI Taxonomy" id="390894"/>
    <lineage>
        <taxon>Eukaryota</taxon>
        <taxon>Fungi</taxon>
        <taxon>Dikarya</taxon>
        <taxon>Ascomycota</taxon>
        <taxon>Pezizomycotina</taxon>
        <taxon>Dothideomycetes</taxon>
        <taxon>Pleosporomycetidae</taxon>
        <taxon>Mytilinidiales</taxon>
        <taxon>Mytilinidiaceae</taxon>
        <taxon>Lophium</taxon>
    </lineage>
</organism>
<gene>
    <name evidence="4" type="ORF">BU16DRAFT_593485</name>
</gene>
<dbReference type="Pfam" id="PF00024">
    <property type="entry name" value="PAN_1"/>
    <property type="match status" value="1"/>
</dbReference>
<accession>A0A6A6QIU7</accession>
<dbReference type="OrthoDB" id="424610at2759"/>
<feature type="compositionally biased region" description="Pro residues" evidence="1">
    <location>
        <begin position="35"/>
        <end position="44"/>
    </location>
</feature>
<keyword evidence="2" id="KW-0732">Signal</keyword>
<reference evidence="4" key="1">
    <citation type="journal article" date="2020" name="Stud. Mycol.">
        <title>101 Dothideomycetes genomes: a test case for predicting lifestyles and emergence of pathogens.</title>
        <authorList>
            <person name="Haridas S."/>
            <person name="Albert R."/>
            <person name="Binder M."/>
            <person name="Bloem J."/>
            <person name="Labutti K."/>
            <person name="Salamov A."/>
            <person name="Andreopoulos B."/>
            <person name="Baker S."/>
            <person name="Barry K."/>
            <person name="Bills G."/>
            <person name="Bluhm B."/>
            <person name="Cannon C."/>
            <person name="Castanera R."/>
            <person name="Culley D."/>
            <person name="Daum C."/>
            <person name="Ezra D."/>
            <person name="Gonzalez J."/>
            <person name="Henrissat B."/>
            <person name="Kuo A."/>
            <person name="Liang C."/>
            <person name="Lipzen A."/>
            <person name="Lutzoni F."/>
            <person name="Magnuson J."/>
            <person name="Mondo S."/>
            <person name="Nolan M."/>
            <person name="Ohm R."/>
            <person name="Pangilinan J."/>
            <person name="Park H.-J."/>
            <person name="Ramirez L."/>
            <person name="Alfaro M."/>
            <person name="Sun H."/>
            <person name="Tritt A."/>
            <person name="Yoshinaga Y."/>
            <person name="Zwiers L.-H."/>
            <person name="Turgeon B."/>
            <person name="Goodwin S."/>
            <person name="Spatafora J."/>
            <person name="Crous P."/>
            <person name="Grigoriev I."/>
        </authorList>
    </citation>
    <scope>NUCLEOTIDE SEQUENCE</scope>
    <source>
        <strain evidence="4">CBS 269.34</strain>
    </source>
</reference>
<keyword evidence="5" id="KW-1185">Reference proteome</keyword>
<evidence type="ECO:0000313" key="4">
    <source>
        <dbReference type="EMBL" id="KAF2492142.1"/>
    </source>
</evidence>
<protein>
    <recommendedName>
        <fullName evidence="3">Apple domain-containing protein</fullName>
    </recommendedName>
</protein>
<feature type="domain" description="Apple" evidence="3">
    <location>
        <begin position="66"/>
        <end position="120"/>
    </location>
</feature>
<dbReference type="Proteomes" id="UP000799750">
    <property type="component" value="Unassembled WGS sequence"/>
</dbReference>
<dbReference type="Gene3D" id="3.50.4.10">
    <property type="entry name" value="Hepatocyte Growth Factor"/>
    <property type="match status" value="1"/>
</dbReference>
<dbReference type="InterPro" id="IPR003609">
    <property type="entry name" value="Pan_app"/>
</dbReference>